<reference evidence="9 10" key="1">
    <citation type="submission" date="2022-07" db="EMBL/GenBank/DDBJ databases">
        <title>Genome sequence of Terrisporobacter mayombei DSM6539.</title>
        <authorList>
            <person name="Boeer T."/>
            <person name="Bengelsdorf F.R."/>
            <person name="Daniel R."/>
            <person name="Poehlein A."/>
        </authorList>
    </citation>
    <scope>NUCLEOTIDE SEQUENCE [LARGE SCALE GENOMIC DNA]</scope>
    <source>
        <strain evidence="9 10">DSM 6539</strain>
    </source>
</reference>
<feature type="transmembrane region" description="Helical" evidence="8">
    <location>
        <begin position="145"/>
        <end position="166"/>
    </location>
</feature>
<evidence type="ECO:0000256" key="4">
    <source>
        <dbReference type="ARBA" id="ARBA00022475"/>
    </source>
</evidence>
<keyword evidence="3 8" id="KW-0813">Transport</keyword>
<evidence type="ECO:0000256" key="5">
    <source>
        <dbReference type="ARBA" id="ARBA00022692"/>
    </source>
</evidence>
<evidence type="ECO:0000256" key="3">
    <source>
        <dbReference type="ARBA" id="ARBA00022448"/>
    </source>
</evidence>
<feature type="transmembrane region" description="Helical" evidence="8">
    <location>
        <begin position="309"/>
        <end position="330"/>
    </location>
</feature>
<organism evidence="9 10">
    <name type="scientific">Terrisporobacter mayombei</name>
    <dbReference type="NCBI Taxonomy" id="1541"/>
    <lineage>
        <taxon>Bacteria</taxon>
        <taxon>Bacillati</taxon>
        <taxon>Bacillota</taxon>
        <taxon>Clostridia</taxon>
        <taxon>Peptostreptococcales</taxon>
        <taxon>Peptostreptococcaceae</taxon>
        <taxon>Terrisporobacter</taxon>
    </lineage>
</organism>
<evidence type="ECO:0000256" key="7">
    <source>
        <dbReference type="ARBA" id="ARBA00023136"/>
    </source>
</evidence>
<keyword evidence="10" id="KW-1185">Reference proteome</keyword>
<dbReference type="PROSITE" id="PS00873">
    <property type="entry name" value="NA_ALANINE_SYMP"/>
    <property type="match status" value="1"/>
</dbReference>
<name>A0ABY9Q4G5_9FIRM</name>
<comment type="subcellular location">
    <subcellularLocation>
        <location evidence="1 8">Cell membrane</location>
        <topology evidence="1 8">Multi-pass membrane protein</topology>
    </subcellularLocation>
</comment>
<dbReference type="Proteomes" id="UP001235030">
    <property type="component" value="Chromosome"/>
</dbReference>
<evidence type="ECO:0000256" key="8">
    <source>
        <dbReference type="RuleBase" id="RU363064"/>
    </source>
</evidence>
<feature type="transmembrane region" description="Helical" evidence="8">
    <location>
        <begin position="395"/>
        <end position="414"/>
    </location>
</feature>
<feature type="transmembrane region" description="Helical" evidence="8">
    <location>
        <begin position="186"/>
        <end position="203"/>
    </location>
</feature>
<feature type="transmembrane region" description="Helical" evidence="8">
    <location>
        <begin position="215"/>
        <end position="234"/>
    </location>
</feature>
<sequence length="464" mass="49372">MTEFINRINGPINSFVWGPIMLALLVGFGIYMTTRTGFFQIRKCNTIVKSTLGSISKNKDAAKDGVSPYSAMSAAVASSVGVGSIAGVATAIVTGGPGAVFWMWMSALFGMMTKYSEVVLSVYYRSKDEKGAYYGGPMYYMEKGLKSKGLAILFAIFAGTACFGTGNMTQSNSIATALQGSFEIPTYVTGLVLAVLTGLVIFGGVSRITKTAETLVPVMALFYILGSLVVIVVNRDTIPAVISSIFTEAFSFKSAGGGIMGYTIMRAMRFGVARGVFSNEAGLGSAPMLHATASTDNPVKQGMWGIFEVFITTICICSMTALVILTTGVVDSGLTGSVLTAEAFSTVFGSFGGAFVSLAITFFAFTSILGWSYYGECSWSYIFKGKQKQVSKIIRLLWIPTVFIGSVGSLDLIWNVSDTFNGLMIIPNIIALFGLSGIVIKLTKSYIKDPNSVRMADEDTEGIA</sequence>
<keyword evidence="5 8" id="KW-0812">Transmembrane</keyword>
<feature type="transmembrane region" description="Helical" evidence="8">
    <location>
        <begin position="240"/>
        <end position="264"/>
    </location>
</feature>
<dbReference type="InterPro" id="IPR001463">
    <property type="entry name" value="Na/Ala_symport"/>
</dbReference>
<evidence type="ECO:0000256" key="2">
    <source>
        <dbReference type="ARBA" id="ARBA00009261"/>
    </source>
</evidence>
<dbReference type="Pfam" id="PF01235">
    <property type="entry name" value="Na_Ala_symp"/>
    <property type="match status" value="1"/>
</dbReference>
<evidence type="ECO:0000313" key="10">
    <source>
        <dbReference type="Proteomes" id="UP001235030"/>
    </source>
</evidence>
<keyword evidence="7 8" id="KW-0472">Membrane</keyword>
<dbReference type="RefSeq" id="WP_228105379.1">
    <property type="nucleotide sequence ID" value="NZ_CP101637.1"/>
</dbReference>
<feature type="transmembrane region" description="Helical" evidence="8">
    <location>
        <begin position="12"/>
        <end position="33"/>
    </location>
</feature>
<evidence type="ECO:0000313" key="9">
    <source>
        <dbReference type="EMBL" id="WMT82883.1"/>
    </source>
</evidence>
<proteinExistence type="inferred from homology"/>
<keyword evidence="8" id="KW-0769">Symport</keyword>
<keyword evidence="4 8" id="KW-1003">Cell membrane</keyword>
<gene>
    <name evidence="9" type="primary">alsT_3</name>
    <name evidence="9" type="ORF">TEMA_33790</name>
</gene>
<accession>A0ABY9Q4G5</accession>
<evidence type="ECO:0000256" key="1">
    <source>
        <dbReference type="ARBA" id="ARBA00004651"/>
    </source>
</evidence>
<feature type="transmembrane region" description="Helical" evidence="8">
    <location>
        <begin position="350"/>
        <end position="374"/>
    </location>
</feature>
<feature type="transmembrane region" description="Helical" evidence="8">
    <location>
        <begin position="69"/>
        <end position="93"/>
    </location>
</feature>
<dbReference type="PRINTS" id="PR00175">
    <property type="entry name" value="NAALASMPORT"/>
</dbReference>
<dbReference type="PANTHER" id="PTHR30330:SF3">
    <property type="entry name" value="TRANSCRIPTIONAL REGULATOR, LRP FAMILY"/>
    <property type="match status" value="1"/>
</dbReference>
<protein>
    <submittedName>
        <fullName evidence="9">Amino-acid carrier protein AlsT</fullName>
    </submittedName>
</protein>
<dbReference type="NCBIfam" id="TIGR00835">
    <property type="entry name" value="agcS"/>
    <property type="match status" value="1"/>
</dbReference>
<keyword evidence="6 8" id="KW-1133">Transmembrane helix</keyword>
<dbReference type="EMBL" id="CP101637">
    <property type="protein sequence ID" value="WMT82883.1"/>
    <property type="molecule type" value="Genomic_DNA"/>
</dbReference>
<evidence type="ECO:0000256" key="6">
    <source>
        <dbReference type="ARBA" id="ARBA00022989"/>
    </source>
</evidence>
<comment type="similarity">
    <text evidence="2 8">Belongs to the alanine or glycine:cation symporter (AGCS) (TC 2.A.25) family.</text>
</comment>
<dbReference type="Gene3D" id="1.20.1740.10">
    <property type="entry name" value="Amino acid/polyamine transporter I"/>
    <property type="match status" value="1"/>
</dbReference>
<feature type="transmembrane region" description="Helical" evidence="8">
    <location>
        <begin position="420"/>
        <end position="440"/>
    </location>
</feature>
<dbReference type="PANTHER" id="PTHR30330">
    <property type="entry name" value="AGSS FAMILY TRANSPORTER, SODIUM-ALANINE"/>
    <property type="match status" value="1"/>
</dbReference>